<evidence type="ECO:0000256" key="3">
    <source>
        <dbReference type="ARBA" id="ARBA00022552"/>
    </source>
</evidence>
<feature type="compositionally biased region" description="Pro residues" evidence="12">
    <location>
        <begin position="75"/>
        <end position="86"/>
    </location>
</feature>
<dbReference type="Pfam" id="PF01876">
    <property type="entry name" value="RNase_P_p30"/>
    <property type="match status" value="1"/>
</dbReference>
<dbReference type="FunFam" id="3.20.20.140:FF:000031">
    <property type="entry name" value="ribonuclease P protein subunit p30"/>
    <property type="match status" value="1"/>
</dbReference>
<evidence type="ECO:0000256" key="11">
    <source>
        <dbReference type="ARBA" id="ARBA00075070"/>
    </source>
</evidence>
<keyword evidence="5" id="KW-0819">tRNA processing</keyword>
<evidence type="ECO:0000256" key="2">
    <source>
        <dbReference type="ARBA" id="ARBA00007331"/>
    </source>
</evidence>
<dbReference type="Proteomes" id="UP000694420">
    <property type="component" value="Unplaced"/>
</dbReference>
<reference evidence="13" key="2">
    <citation type="submission" date="2025-09" db="UniProtKB">
        <authorList>
            <consortium name="Ensembl"/>
        </authorList>
    </citation>
    <scope>IDENTIFICATION</scope>
</reference>
<dbReference type="AlphaFoldDB" id="A0A8C7EG84"/>
<protein>
    <recommendedName>
        <fullName evidence="10">Ribonuclease P protein subunit p30</fullName>
    </recommendedName>
    <alternativeName>
        <fullName evidence="11">RNase P subunit 2</fullName>
    </alternativeName>
</protein>
<feature type="region of interest" description="Disordered" evidence="12">
    <location>
        <begin position="1"/>
        <end position="92"/>
    </location>
</feature>
<evidence type="ECO:0000313" key="14">
    <source>
        <dbReference type="Proteomes" id="UP000694420"/>
    </source>
</evidence>
<accession>A0A8C7EG84</accession>
<name>A0A8C7EG84_NOTPE</name>
<keyword evidence="14" id="KW-1185">Reference proteome</keyword>
<keyword evidence="6" id="KW-0007">Acetylation</keyword>
<evidence type="ECO:0000256" key="12">
    <source>
        <dbReference type="SAM" id="MobiDB-lite"/>
    </source>
</evidence>
<reference evidence="13" key="1">
    <citation type="submission" date="2025-08" db="UniProtKB">
        <authorList>
            <consortium name="Ensembl"/>
        </authorList>
    </citation>
    <scope>IDENTIFICATION</scope>
</reference>
<proteinExistence type="inferred from homology"/>
<feature type="compositionally biased region" description="Low complexity" evidence="12">
    <location>
        <begin position="49"/>
        <end position="65"/>
    </location>
</feature>
<dbReference type="PANTHER" id="PTHR13031:SF0">
    <property type="entry name" value="RIBONUCLEASE P PROTEIN SUBUNIT P30"/>
    <property type="match status" value="1"/>
</dbReference>
<comment type="subcellular location">
    <subcellularLocation>
        <location evidence="1">Nucleus</location>
        <location evidence="1">Nucleolus</location>
    </subcellularLocation>
</comment>
<evidence type="ECO:0000256" key="9">
    <source>
        <dbReference type="ARBA" id="ARBA00065838"/>
    </source>
</evidence>
<dbReference type="GO" id="GO:0005655">
    <property type="term" value="C:nucleolar ribonuclease P complex"/>
    <property type="evidence" value="ECO:0007669"/>
    <property type="project" value="TreeGrafter"/>
</dbReference>
<dbReference type="SUPFAM" id="SSF89550">
    <property type="entry name" value="PHP domain-like"/>
    <property type="match status" value="1"/>
</dbReference>
<evidence type="ECO:0000256" key="8">
    <source>
        <dbReference type="ARBA" id="ARBA00053284"/>
    </source>
</evidence>
<evidence type="ECO:0000313" key="13">
    <source>
        <dbReference type="Ensembl" id="ENSNPEP00000018003.1"/>
    </source>
</evidence>
<keyword evidence="3" id="KW-0698">rRNA processing</keyword>
<organism evidence="13 14">
    <name type="scientific">Nothoprocta perdicaria</name>
    <name type="common">Chilean tinamou</name>
    <name type="synonym">Crypturus perdicarius</name>
    <dbReference type="NCBI Taxonomy" id="30464"/>
    <lineage>
        <taxon>Eukaryota</taxon>
        <taxon>Metazoa</taxon>
        <taxon>Chordata</taxon>
        <taxon>Craniata</taxon>
        <taxon>Vertebrata</taxon>
        <taxon>Euteleostomi</taxon>
        <taxon>Archelosauria</taxon>
        <taxon>Archosauria</taxon>
        <taxon>Dinosauria</taxon>
        <taxon>Saurischia</taxon>
        <taxon>Theropoda</taxon>
        <taxon>Coelurosauria</taxon>
        <taxon>Aves</taxon>
        <taxon>Palaeognathae</taxon>
        <taxon>Tinamiformes</taxon>
        <taxon>Tinamidae</taxon>
        <taxon>Nothoprocta</taxon>
    </lineage>
</organism>
<evidence type="ECO:0000256" key="1">
    <source>
        <dbReference type="ARBA" id="ARBA00004604"/>
    </source>
</evidence>
<evidence type="ECO:0000256" key="6">
    <source>
        <dbReference type="ARBA" id="ARBA00022990"/>
    </source>
</evidence>
<keyword evidence="7" id="KW-0539">Nucleus</keyword>
<dbReference type="Gene3D" id="3.20.20.140">
    <property type="entry name" value="Metal-dependent hydrolases"/>
    <property type="match status" value="1"/>
</dbReference>
<evidence type="ECO:0000256" key="4">
    <source>
        <dbReference type="ARBA" id="ARBA00022553"/>
    </source>
</evidence>
<dbReference type="Ensembl" id="ENSNPET00000018451.1">
    <property type="protein sequence ID" value="ENSNPEP00000018003.1"/>
    <property type="gene ID" value="ENSNPEG00000013330.1"/>
</dbReference>
<dbReference type="GO" id="GO:0008033">
    <property type="term" value="P:tRNA processing"/>
    <property type="evidence" value="ECO:0007669"/>
    <property type="project" value="UniProtKB-KW"/>
</dbReference>
<dbReference type="InterPro" id="IPR016195">
    <property type="entry name" value="Pol/histidinol_Pase-like"/>
</dbReference>
<evidence type="ECO:0000256" key="7">
    <source>
        <dbReference type="ARBA" id="ARBA00023242"/>
    </source>
</evidence>
<dbReference type="InterPro" id="IPR002738">
    <property type="entry name" value="RNase_P_p30"/>
</dbReference>
<evidence type="ECO:0000256" key="10">
    <source>
        <dbReference type="ARBA" id="ARBA00068480"/>
    </source>
</evidence>
<dbReference type="GO" id="GO:0003723">
    <property type="term" value="F:RNA binding"/>
    <property type="evidence" value="ECO:0007669"/>
    <property type="project" value="TreeGrafter"/>
</dbReference>
<sequence length="421" mass="46021">MHRFTVPRLLLPRERPPRARFASHPAAPPGKAGRGRRRAGSSALPPPRRAAAGRPLAAPGGPRAGRTTRPRLPRSAPPRPAWPPSPTSTCRLPPTRGACRACWRPRRSVSAAGRDRDRFPRSPLGSGRGVSGFDALCCGLIRSTRQGGRPLCAAASTAGCRCAGLVRRDLLFRGWFAQCGFARRAPHVALSLPVGYSAVALNHVVDCKEKKQVSFDGPGFGTSKQIKVLNRLTLVVSDPSHCNLLRSTSTNLRLYDIIAVFPKTEKLFHIACTTLDVDLVCINVTEKLPFYFRRPPVNVAIDRGIYFELLYAPAIKDSTMRRYTISNAISLMQICKGKVSSRRGNQPLELRGPYDVANLALLFGMSERDAKAAVSTNCRATLLHGETRKSACGVVYTVKKPRKVEEEETTVPACKKAKTQE</sequence>
<dbReference type="GO" id="GO:0006364">
    <property type="term" value="P:rRNA processing"/>
    <property type="evidence" value="ECO:0007669"/>
    <property type="project" value="UniProtKB-KW"/>
</dbReference>
<gene>
    <name evidence="13" type="primary">RPP30</name>
</gene>
<comment type="similarity">
    <text evidence="2">Belongs to the eukaryotic/archaeal RNase P protein component 3 family.</text>
</comment>
<keyword evidence="4" id="KW-0597">Phosphoprotein</keyword>
<comment type="function">
    <text evidence="8">Component of ribonuclease P, a ribonucleoprotein complex that generates mature tRNA molecules by cleaving their 5'-ends. Also a component of the MRP ribonuclease complex, which cleaves pre-rRNA sequences.</text>
</comment>
<evidence type="ECO:0000256" key="5">
    <source>
        <dbReference type="ARBA" id="ARBA00022694"/>
    </source>
</evidence>
<dbReference type="PANTHER" id="PTHR13031">
    <property type="entry name" value="RIBONUCLEASE P SUBUNIT P30"/>
    <property type="match status" value="1"/>
</dbReference>
<comment type="subunit">
    <text evidence="9">Component of nuclear RNase P and RNase MRP ribonucleoproteins. RNase P consists of a catalytic RNA moiety and about 10 protein subunits; POP1, POP4, POP5, POP7, RPP14, RPP21, RPP25, RPP30, RPP38 and RPP40. Within the RNase P complex, POP1, POP7 and RPP25 form the 'finger' subcomplex, POP5, RPP14, RPP40 and homodimeric RPP30 form the 'palm' subcomplex, and RPP21, POP4 and RPP38 form the 'wrist' subcomplex. All subunits of the RNase P complex interact with the catalytic RNA. Several subunits of RNase P are also part of the RNase MRP complex. RNase MRP consists of a catalytic RNA moiety and about 8 protein subunits; POP1, POP7, RPP25, RPP30, RPP38, RPP40 and possibly also POP4 and POP5.</text>
</comment>